<keyword evidence="2" id="KW-1185">Reference proteome</keyword>
<comment type="caution">
    <text evidence="1">The sequence shown here is derived from an EMBL/GenBank/DDBJ whole genome shotgun (WGS) entry which is preliminary data.</text>
</comment>
<proteinExistence type="predicted"/>
<evidence type="ECO:0000313" key="2">
    <source>
        <dbReference type="Proteomes" id="UP000289738"/>
    </source>
</evidence>
<dbReference type="EMBL" id="SDMP01000018">
    <property type="protein sequence ID" value="RYQ96279.1"/>
    <property type="molecule type" value="Genomic_DNA"/>
</dbReference>
<reference evidence="1 2" key="1">
    <citation type="submission" date="2019-01" db="EMBL/GenBank/DDBJ databases">
        <title>Sequencing of cultivated peanut Arachis hypogaea provides insights into genome evolution and oil improvement.</title>
        <authorList>
            <person name="Chen X."/>
        </authorList>
    </citation>
    <scope>NUCLEOTIDE SEQUENCE [LARGE SCALE GENOMIC DNA]</scope>
    <source>
        <strain evidence="2">cv. Fuhuasheng</strain>
        <tissue evidence="1">Leaves</tissue>
    </source>
</reference>
<dbReference type="Proteomes" id="UP000289738">
    <property type="component" value="Chromosome B08"/>
</dbReference>
<sequence length="300" mass="35134">MVYIDLRGSVRYWWFAPNDYIIVVEPMPPLFDSISKIHPPRKAWRLKVRVLRTWIVPSFGNHDIANSIEIVLVDEDVSGCSFFLRSLATVKKQLINRLKLQQDDVLVPNRIIARYGVELKHEIVLIDLCDNCIKLKIKTREKRIWIPSPEVEKLLAFYNFRSIVRICLMYVTNGIFFMTPLDKRNNPIYMDFYESHYVKDIIGISLLKVIQDKLGLNYFDALDDVASSIEDNGMYENMKRSEIQRIVKKDSKASAVQNRSKTKKRGYLILHYCKTLTKYDVKADRYIPYQFAKLLLELGG</sequence>
<dbReference type="AlphaFoldDB" id="A0A444Y305"/>
<organism evidence="1 2">
    <name type="scientific">Arachis hypogaea</name>
    <name type="common">Peanut</name>
    <dbReference type="NCBI Taxonomy" id="3818"/>
    <lineage>
        <taxon>Eukaryota</taxon>
        <taxon>Viridiplantae</taxon>
        <taxon>Streptophyta</taxon>
        <taxon>Embryophyta</taxon>
        <taxon>Tracheophyta</taxon>
        <taxon>Spermatophyta</taxon>
        <taxon>Magnoliopsida</taxon>
        <taxon>eudicotyledons</taxon>
        <taxon>Gunneridae</taxon>
        <taxon>Pentapetalae</taxon>
        <taxon>rosids</taxon>
        <taxon>fabids</taxon>
        <taxon>Fabales</taxon>
        <taxon>Fabaceae</taxon>
        <taxon>Papilionoideae</taxon>
        <taxon>50 kb inversion clade</taxon>
        <taxon>dalbergioids sensu lato</taxon>
        <taxon>Dalbergieae</taxon>
        <taxon>Pterocarpus clade</taxon>
        <taxon>Arachis</taxon>
    </lineage>
</organism>
<accession>A0A444Y305</accession>
<evidence type="ECO:0000313" key="1">
    <source>
        <dbReference type="EMBL" id="RYQ96279.1"/>
    </source>
</evidence>
<name>A0A444Y305_ARAHY</name>
<protein>
    <submittedName>
        <fullName evidence="1">Uncharacterized protein</fullName>
    </submittedName>
</protein>
<gene>
    <name evidence="1" type="ORF">Ahy_B08g091976</name>
</gene>